<dbReference type="Proteomes" id="UP000614601">
    <property type="component" value="Unassembled WGS sequence"/>
</dbReference>
<dbReference type="EMBL" id="CAJFDH010000004">
    <property type="protein sequence ID" value="CAD5221599.1"/>
    <property type="molecule type" value="Genomic_DNA"/>
</dbReference>
<gene>
    <name evidence="2" type="ORF">BOKJ2_LOCUS9525</name>
</gene>
<reference evidence="2" key="1">
    <citation type="submission" date="2020-09" db="EMBL/GenBank/DDBJ databases">
        <authorList>
            <person name="Kikuchi T."/>
        </authorList>
    </citation>
    <scope>NUCLEOTIDE SEQUENCE</scope>
    <source>
        <strain evidence="2">SH1</strain>
    </source>
</reference>
<evidence type="ECO:0000256" key="1">
    <source>
        <dbReference type="SAM" id="SignalP"/>
    </source>
</evidence>
<dbReference type="Proteomes" id="UP000783686">
    <property type="component" value="Unassembled WGS sequence"/>
</dbReference>
<comment type="caution">
    <text evidence="2">The sequence shown here is derived from an EMBL/GenBank/DDBJ whole genome shotgun (WGS) entry which is preliminary data.</text>
</comment>
<dbReference type="AlphaFoldDB" id="A0A811L394"/>
<evidence type="ECO:0000313" key="2">
    <source>
        <dbReference type="EMBL" id="CAD5221599.1"/>
    </source>
</evidence>
<dbReference type="EMBL" id="CAJFCW020000004">
    <property type="protein sequence ID" value="CAG9115232.1"/>
    <property type="molecule type" value="Genomic_DNA"/>
</dbReference>
<evidence type="ECO:0000313" key="3">
    <source>
        <dbReference type="Proteomes" id="UP000614601"/>
    </source>
</evidence>
<protein>
    <submittedName>
        <fullName evidence="2">Uncharacterized protein</fullName>
    </submittedName>
</protein>
<dbReference type="OrthoDB" id="10511514at2759"/>
<feature type="chain" id="PRO_5035595258" evidence="1">
    <location>
        <begin position="18"/>
        <end position="164"/>
    </location>
</feature>
<feature type="signal peptide" evidence="1">
    <location>
        <begin position="1"/>
        <end position="17"/>
    </location>
</feature>
<keyword evidence="1" id="KW-0732">Signal</keyword>
<organism evidence="2 3">
    <name type="scientific">Bursaphelenchus okinawaensis</name>
    <dbReference type="NCBI Taxonomy" id="465554"/>
    <lineage>
        <taxon>Eukaryota</taxon>
        <taxon>Metazoa</taxon>
        <taxon>Ecdysozoa</taxon>
        <taxon>Nematoda</taxon>
        <taxon>Chromadorea</taxon>
        <taxon>Rhabditida</taxon>
        <taxon>Tylenchina</taxon>
        <taxon>Tylenchomorpha</taxon>
        <taxon>Aphelenchoidea</taxon>
        <taxon>Aphelenchoididae</taxon>
        <taxon>Bursaphelenchus</taxon>
    </lineage>
</organism>
<proteinExistence type="predicted"/>
<accession>A0A811L394</accession>
<sequence length="164" mass="18765">MNRLIIFTALLVAVAVAAPVPDEKAETEDLPKYVGGPIAKIYKELSDEQKKQVDKILEESEKDKKKDFYKKINAFNDKLDAKLKKELDDDKKHFEEFKDSIKAKSAKLGKEGKALYEELKKNFENEDQTFEAEHNNLVKIIKAAPKEAKEQFEKAEIPLPKIDA</sequence>
<name>A0A811L394_9BILA</name>
<keyword evidence="3" id="KW-1185">Reference proteome</keyword>